<organism evidence="4 5">
    <name type="scientific">Janthinobacterium agaricidamnosum</name>
    <dbReference type="NCBI Taxonomy" id="55508"/>
    <lineage>
        <taxon>Bacteria</taxon>
        <taxon>Pseudomonadati</taxon>
        <taxon>Pseudomonadota</taxon>
        <taxon>Betaproteobacteria</taxon>
        <taxon>Burkholderiales</taxon>
        <taxon>Oxalobacteraceae</taxon>
        <taxon>Janthinobacterium</taxon>
    </lineage>
</organism>
<keyword evidence="1" id="KW-0472">Membrane</keyword>
<proteinExistence type="predicted"/>
<keyword evidence="1" id="KW-1133">Transmembrane helix</keyword>
<feature type="domain" description="FecR N-terminal" evidence="3">
    <location>
        <begin position="11"/>
        <end position="54"/>
    </location>
</feature>
<feature type="transmembrane region" description="Helical" evidence="1">
    <location>
        <begin position="92"/>
        <end position="110"/>
    </location>
</feature>
<name>A0A3G2EE83_9BURK</name>
<dbReference type="InterPro" id="IPR012373">
    <property type="entry name" value="Ferrdict_sens_TM"/>
</dbReference>
<dbReference type="AlphaFoldDB" id="A0A3G2EE83"/>
<protein>
    <submittedName>
        <fullName evidence="4">DUF4880 domain-containing protein</fullName>
    </submittedName>
</protein>
<feature type="domain" description="FecR protein" evidence="2">
    <location>
        <begin position="119"/>
        <end position="210"/>
    </location>
</feature>
<dbReference type="Pfam" id="PF04773">
    <property type="entry name" value="FecR"/>
    <property type="match status" value="1"/>
</dbReference>
<evidence type="ECO:0000259" key="3">
    <source>
        <dbReference type="Pfam" id="PF16220"/>
    </source>
</evidence>
<evidence type="ECO:0000313" key="5">
    <source>
        <dbReference type="Proteomes" id="UP000279594"/>
    </source>
</evidence>
<dbReference type="Pfam" id="PF16220">
    <property type="entry name" value="DUF4880"/>
    <property type="match status" value="1"/>
</dbReference>
<dbReference type="PANTHER" id="PTHR30273">
    <property type="entry name" value="PERIPLASMIC SIGNAL SENSOR AND SIGMA FACTOR ACTIVATOR FECR-RELATED"/>
    <property type="match status" value="1"/>
</dbReference>
<dbReference type="PANTHER" id="PTHR30273:SF2">
    <property type="entry name" value="PROTEIN FECR"/>
    <property type="match status" value="1"/>
</dbReference>
<dbReference type="InterPro" id="IPR006860">
    <property type="entry name" value="FecR"/>
</dbReference>
<keyword evidence="1" id="KW-0812">Transmembrane</keyword>
<reference evidence="4 5" key="1">
    <citation type="submission" date="2018-10" db="EMBL/GenBank/DDBJ databases">
        <title>Effects of UV and annual dynamics of microbial communities in freshwater RAS systems.</title>
        <authorList>
            <person name="Bekkelund A.K."/>
            <person name="Hansen B.R."/>
            <person name="Stokken H."/>
            <person name="Eriksen B.F."/>
            <person name="Kashulin N.A."/>
        </authorList>
    </citation>
    <scope>NUCLEOTIDE SEQUENCE [LARGE SCALE GENOMIC DNA]</scope>
    <source>
        <strain evidence="4 5">BHSEK</strain>
    </source>
</reference>
<accession>A0A3G2EE83</accession>
<sequence>MKGARTDATAEQAAQWIVRLSADDPAEREQARSGFAAWKAADPLHANAAAGMENLLRQLHAVREPAGGDHRPARAALAAISPDRPRQRLRQLAAASAVAMLVLGTAMVASERPAYLLADLRSPTGQWQSHILADGSRITLAGGSAVNVRFTAGERHVELVRGDILVDVAKDVQRPFIVDSRQAAIRALGTRFSVRREDGATILNMLESTVSAQVPQHPAVVVRAGQRTRITGDGVGPLTTIDAVSVQQAWHAHQLVVDDQPLAEVLDELARHRPGQLHYDRAQIAGIRVAAVLPLDDTDKALQLLIDNFPQLRIRMLTRYLVMVDAPSTGTAKK</sequence>
<keyword evidence="5" id="KW-1185">Reference proteome</keyword>
<gene>
    <name evidence="4" type="ORF">D9M09_22380</name>
</gene>
<dbReference type="Gene3D" id="2.60.120.1440">
    <property type="match status" value="1"/>
</dbReference>
<dbReference type="GO" id="GO:0016989">
    <property type="term" value="F:sigma factor antagonist activity"/>
    <property type="evidence" value="ECO:0007669"/>
    <property type="project" value="TreeGrafter"/>
</dbReference>
<dbReference type="Proteomes" id="UP000279594">
    <property type="component" value="Chromosome"/>
</dbReference>
<evidence type="ECO:0000256" key="1">
    <source>
        <dbReference type="SAM" id="Phobius"/>
    </source>
</evidence>
<evidence type="ECO:0000313" key="4">
    <source>
        <dbReference type="EMBL" id="AYM78232.1"/>
    </source>
</evidence>
<dbReference type="EMBL" id="CP033019">
    <property type="protein sequence ID" value="AYM78232.1"/>
    <property type="molecule type" value="Genomic_DNA"/>
</dbReference>
<dbReference type="InterPro" id="IPR032623">
    <property type="entry name" value="FecR_N"/>
</dbReference>
<dbReference type="PIRSF" id="PIRSF018266">
    <property type="entry name" value="FecR"/>
    <property type="match status" value="1"/>
</dbReference>
<evidence type="ECO:0000259" key="2">
    <source>
        <dbReference type="Pfam" id="PF04773"/>
    </source>
</evidence>
<dbReference type="RefSeq" id="WP_070300266.1">
    <property type="nucleotide sequence ID" value="NZ_CP033019.1"/>
</dbReference>